<evidence type="ECO:0000256" key="8">
    <source>
        <dbReference type="ARBA" id="ARBA00022840"/>
    </source>
</evidence>
<keyword evidence="11 14" id="KW-0131">Cell cycle</keyword>
<dbReference type="SUPFAM" id="SSF53244">
    <property type="entry name" value="MurD-like peptide ligases, peptide-binding domain"/>
    <property type="match status" value="1"/>
</dbReference>
<dbReference type="NCBIfam" id="TIGR01082">
    <property type="entry name" value="murC"/>
    <property type="match status" value="1"/>
</dbReference>
<dbReference type="UniPathway" id="UPA00219"/>
<evidence type="ECO:0000256" key="2">
    <source>
        <dbReference type="ARBA" id="ARBA00004752"/>
    </source>
</evidence>
<name>E7C1C9_9BACT</name>
<dbReference type="GO" id="GO:0008360">
    <property type="term" value="P:regulation of cell shape"/>
    <property type="evidence" value="ECO:0007669"/>
    <property type="project" value="UniProtKB-KW"/>
</dbReference>
<evidence type="ECO:0000259" key="17">
    <source>
        <dbReference type="Pfam" id="PF08245"/>
    </source>
</evidence>
<keyword evidence="4 14" id="KW-0963">Cytoplasm</keyword>
<dbReference type="GO" id="GO:0005524">
    <property type="term" value="F:ATP binding"/>
    <property type="evidence" value="ECO:0007669"/>
    <property type="project" value="UniProtKB-UniRule"/>
</dbReference>
<evidence type="ECO:0000313" key="18">
    <source>
        <dbReference type="EMBL" id="ADI21253.1"/>
    </source>
</evidence>
<dbReference type="InterPro" id="IPR000713">
    <property type="entry name" value="Mur_ligase_N"/>
</dbReference>
<evidence type="ECO:0000256" key="7">
    <source>
        <dbReference type="ARBA" id="ARBA00022741"/>
    </source>
</evidence>
<dbReference type="Pfam" id="PF02875">
    <property type="entry name" value="Mur_ligase_C"/>
    <property type="match status" value="1"/>
</dbReference>
<evidence type="ECO:0000256" key="14">
    <source>
        <dbReference type="HAMAP-Rule" id="MF_00046"/>
    </source>
</evidence>
<feature type="domain" description="Mur ligase central" evidence="17">
    <location>
        <begin position="111"/>
        <end position="292"/>
    </location>
</feature>
<dbReference type="InterPro" id="IPR005758">
    <property type="entry name" value="UDP-N-AcMur_Ala_ligase_MurC"/>
</dbReference>
<dbReference type="InterPro" id="IPR050061">
    <property type="entry name" value="MurCDEF_pg_biosynth"/>
</dbReference>
<evidence type="ECO:0000256" key="6">
    <source>
        <dbReference type="ARBA" id="ARBA00022618"/>
    </source>
</evidence>
<dbReference type="PANTHER" id="PTHR43445">
    <property type="entry name" value="UDP-N-ACETYLMURAMATE--L-ALANINE LIGASE-RELATED"/>
    <property type="match status" value="1"/>
</dbReference>
<evidence type="ECO:0000256" key="10">
    <source>
        <dbReference type="ARBA" id="ARBA00022984"/>
    </source>
</evidence>
<comment type="subcellular location">
    <subcellularLocation>
        <location evidence="1 14">Cytoplasm</location>
    </subcellularLocation>
</comment>
<dbReference type="Pfam" id="PF08245">
    <property type="entry name" value="Mur_ligase_M"/>
    <property type="match status" value="1"/>
</dbReference>
<reference evidence="18" key="1">
    <citation type="submission" date="2010-01" db="EMBL/GenBank/DDBJ databases">
        <title>Genome fragments of uncultured bacteria from the North Pacific subtropical Gyre.</title>
        <authorList>
            <person name="Pham V.D."/>
            <person name="Delong E.F."/>
        </authorList>
    </citation>
    <scope>NUCLEOTIDE SEQUENCE</scope>
</reference>
<evidence type="ECO:0000259" key="16">
    <source>
        <dbReference type="Pfam" id="PF02875"/>
    </source>
</evidence>
<evidence type="ECO:0000256" key="4">
    <source>
        <dbReference type="ARBA" id="ARBA00022490"/>
    </source>
</evidence>
<accession>E7C1C9</accession>
<dbReference type="GO" id="GO:0051301">
    <property type="term" value="P:cell division"/>
    <property type="evidence" value="ECO:0007669"/>
    <property type="project" value="UniProtKB-KW"/>
</dbReference>
<dbReference type="GO" id="GO:0009252">
    <property type="term" value="P:peptidoglycan biosynthetic process"/>
    <property type="evidence" value="ECO:0007669"/>
    <property type="project" value="UniProtKB-UniRule"/>
</dbReference>
<dbReference type="GO" id="GO:0005737">
    <property type="term" value="C:cytoplasm"/>
    <property type="evidence" value="ECO:0007669"/>
    <property type="project" value="UniProtKB-SubCell"/>
</dbReference>
<dbReference type="PANTHER" id="PTHR43445:SF3">
    <property type="entry name" value="UDP-N-ACETYLMURAMATE--L-ALANINE LIGASE"/>
    <property type="match status" value="1"/>
</dbReference>
<keyword evidence="5 14" id="KW-0436">Ligase</keyword>
<dbReference type="InterPro" id="IPR036565">
    <property type="entry name" value="Mur-like_cat_sf"/>
</dbReference>
<dbReference type="GO" id="GO:0071555">
    <property type="term" value="P:cell wall organization"/>
    <property type="evidence" value="ECO:0007669"/>
    <property type="project" value="UniProtKB-KW"/>
</dbReference>
<keyword evidence="6 14" id="KW-0132">Cell division</keyword>
<dbReference type="AlphaFoldDB" id="E7C1C9"/>
<keyword evidence="9 14" id="KW-0133">Cell shape</keyword>
<evidence type="ECO:0000256" key="12">
    <source>
        <dbReference type="ARBA" id="ARBA00023316"/>
    </source>
</evidence>
<feature type="binding site" evidence="14">
    <location>
        <begin position="113"/>
        <end position="119"/>
    </location>
    <ligand>
        <name>ATP</name>
        <dbReference type="ChEBI" id="CHEBI:30616"/>
    </ligand>
</feature>
<keyword evidence="8 14" id="KW-0067">ATP-binding</keyword>
<comment type="similarity">
    <text evidence="14">Belongs to the MurCDEF family.</text>
</comment>
<dbReference type="Gene3D" id="3.40.50.720">
    <property type="entry name" value="NAD(P)-binding Rossmann-like Domain"/>
    <property type="match status" value="1"/>
</dbReference>
<dbReference type="EMBL" id="GU567949">
    <property type="protein sequence ID" value="ADI21253.1"/>
    <property type="molecule type" value="Genomic_DNA"/>
</dbReference>
<evidence type="ECO:0000256" key="13">
    <source>
        <dbReference type="ARBA" id="ARBA00047833"/>
    </source>
</evidence>
<evidence type="ECO:0000259" key="15">
    <source>
        <dbReference type="Pfam" id="PF01225"/>
    </source>
</evidence>
<comment type="function">
    <text evidence="14">Cell wall formation.</text>
</comment>
<evidence type="ECO:0000256" key="11">
    <source>
        <dbReference type="ARBA" id="ARBA00023306"/>
    </source>
</evidence>
<dbReference type="Gene3D" id="3.40.1190.10">
    <property type="entry name" value="Mur-like, catalytic domain"/>
    <property type="match status" value="1"/>
</dbReference>
<evidence type="ECO:0000256" key="5">
    <source>
        <dbReference type="ARBA" id="ARBA00022598"/>
    </source>
</evidence>
<evidence type="ECO:0000256" key="3">
    <source>
        <dbReference type="ARBA" id="ARBA00012211"/>
    </source>
</evidence>
<dbReference type="HAMAP" id="MF_00046">
    <property type="entry name" value="MurC"/>
    <property type="match status" value="1"/>
</dbReference>
<comment type="catalytic activity">
    <reaction evidence="13 14">
        <text>UDP-N-acetyl-alpha-D-muramate + L-alanine + ATP = UDP-N-acetyl-alpha-D-muramoyl-L-alanine + ADP + phosphate + H(+)</text>
        <dbReference type="Rhea" id="RHEA:23372"/>
        <dbReference type="ChEBI" id="CHEBI:15378"/>
        <dbReference type="ChEBI" id="CHEBI:30616"/>
        <dbReference type="ChEBI" id="CHEBI:43474"/>
        <dbReference type="ChEBI" id="CHEBI:57972"/>
        <dbReference type="ChEBI" id="CHEBI:70757"/>
        <dbReference type="ChEBI" id="CHEBI:83898"/>
        <dbReference type="ChEBI" id="CHEBI:456216"/>
        <dbReference type="EC" id="6.3.2.8"/>
    </reaction>
</comment>
<dbReference type="InterPro" id="IPR013221">
    <property type="entry name" value="Mur_ligase_cen"/>
</dbReference>
<gene>
    <name evidence="14" type="primary">murC</name>
</gene>
<dbReference type="EC" id="6.3.2.8" evidence="3 14"/>
<sequence length="462" mass="51325">MKLSNIKKIHFIGIGGVGMVGIAEMLIKQGFSVSGSDLVKNKNTMRLISLGAKIVIGHNEKNVRNSDVVVYSSAVNESNPEMKAAKSLNITLIPRAEMLSSLMRGFQSIAVAGSHGKTTTTSLIADIFVKAKLDPTFIIGGKILGQENKSILGTGEYLIVEADESDASFLHLNPEISVVTNIDNDHLDFYGNNLEKLDSTFLQFLENLPFYGSAIMCIDSDRSKKVFESLSRPKISYGFNKKADYFIKDLKQQSSFQKFKVVRSSTGKEITFELTLSGKHNTLNATAAFIVAQKAGINIKFIKESFKNFGGVSRRLEYKANIKIKDKSAILIDDYGHHPTELKATIEALRSTNPSKRICMVFQPHRYSRSTLLFKEFVECLRGVDTIIILDIYSAGEQNLHNISSYDFVNALIEKKKNAFFAKNLKEICKILESEIKDDEILVTQGAGNIVDISNSLKAMYK</sequence>
<comment type="pathway">
    <text evidence="2 14">Cell wall biogenesis; peptidoglycan biosynthesis.</text>
</comment>
<dbReference type="Gene3D" id="3.90.190.20">
    <property type="entry name" value="Mur ligase, C-terminal domain"/>
    <property type="match status" value="1"/>
</dbReference>
<dbReference type="GO" id="GO:0008763">
    <property type="term" value="F:UDP-N-acetylmuramate-L-alanine ligase activity"/>
    <property type="evidence" value="ECO:0007669"/>
    <property type="project" value="UniProtKB-UniRule"/>
</dbReference>
<dbReference type="InterPro" id="IPR004101">
    <property type="entry name" value="Mur_ligase_C"/>
</dbReference>
<evidence type="ECO:0000256" key="9">
    <source>
        <dbReference type="ARBA" id="ARBA00022960"/>
    </source>
</evidence>
<dbReference type="Pfam" id="PF01225">
    <property type="entry name" value="Mur_ligase"/>
    <property type="match status" value="1"/>
</dbReference>
<protein>
    <recommendedName>
        <fullName evidence="3 14">UDP-N-acetylmuramate--L-alanine ligase</fullName>
        <ecNumber evidence="3 14">6.3.2.8</ecNumber>
    </recommendedName>
    <alternativeName>
        <fullName evidence="14">UDP-N-acetylmuramoyl-L-alanine synthetase</fullName>
    </alternativeName>
</protein>
<keyword evidence="12 14" id="KW-0961">Cell wall biogenesis/degradation</keyword>
<dbReference type="InterPro" id="IPR036615">
    <property type="entry name" value="Mur_ligase_C_dom_sf"/>
</dbReference>
<feature type="domain" description="Mur ligase N-terminal catalytic" evidence="15">
    <location>
        <begin position="8"/>
        <end position="106"/>
    </location>
</feature>
<keyword evidence="10 14" id="KW-0573">Peptidoglycan synthesis</keyword>
<evidence type="ECO:0000256" key="1">
    <source>
        <dbReference type="ARBA" id="ARBA00004496"/>
    </source>
</evidence>
<feature type="domain" description="Mur ligase C-terminal" evidence="16">
    <location>
        <begin position="315"/>
        <end position="448"/>
    </location>
</feature>
<keyword evidence="7 14" id="KW-0547">Nucleotide-binding</keyword>
<proteinExistence type="inferred from homology"/>
<dbReference type="SUPFAM" id="SSF51984">
    <property type="entry name" value="MurCD N-terminal domain"/>
    <property type="match status" value="1"/>
</dbReference>
<dbReference type="SUPFAM" id="SSF53623">
    <property type="entry name" value="MurD-like peptide ligases, catalytic domain"/>
    <property type="match status" value="1"/>
</dbReference>
<organism evidence="18">
    <name type="scientific">uncultured myxobacterium HF0010_08B07</name>
    <dbReference type="NCBI Taxonomy" id="723553"/>
    <lineage>
        <taxon>Bacteria</taxon>
        <taxon>Pseudomonadati</taxon>
        <taxon>Myxococcota</taxon>
        <taxon>Myxococcia</taxon>
        <taxon>Myxococcales</taxon>
        <taxon>environmental samples</taxon>
    </lineage>
</organism>